<comment type="caution">
    <text evidence="6">Lacks conserved residue(s) required for the propagation of feature annotation.</text>
</comment>
<comment type="caution">
    <text evidence="8">The sequence shown here is derived from an EMBL/GenBank/DDBJ whole genome shotgun (WGS) entry which is preliminary data.</text>
</comment>
<dbReference type="InterPro" id="IPR029039">
    <property type="entry name" value="Flavoprotein-like_sf"/>
</dbReference>
<evidence type="ECO:0000256" key="2">
    <source>
        <dbReference type="ARBA" id="ARBA00022643"/>
    </source>
</evidence>
<comment type="function">
    <text evidence="6">Also exhibits azoreductase activity. Catalyzes the reductive cleavage of the azo bond in aromatic azo compounds to the corresponding amines.</text>
</comment>
<keyword evidence="3 6" id="KW-0560">Oxidoreductase</keyword>
<dbReference type="GO" id="GO:0010181">
    <property type="term" value="F:FMN binding"/>
    <property type="evidence" value="ECO:0007669"/>
    <property type="project" value="UniProtKB-UniRule"/>
</dbReference>
<dbReference type="InterPro" id="IPR023048">
    <property type="entry name" value="NADH:quinone_OxRdtase_FMN_depd"/>
</dbReference>
<comment type="subunit">
    <text evidence="6">Homodimer.</text>
</comment>
<evidence type="ECO:0000313" key="8">
    <source>
        <dbReference type="EMBL" id="TCN37446.1"/>
    </source>
</evidence>
<reference evidence="8 9" key="1">
    <citation type="submission" date="2019-03" db="EMBL/GenBank/DDBJ databases">
        <title>Genomic Encyclopedia of Type Strains, Phase IV (KMG-IV): sequencing the most valuable type-strain genomes for metagenomic binning, comparative biology and taxonomic classification.</title>
        <authorList>
            <person name="Goeker M."/>
        </authorList>
    </citation>
    <scope>NUCLEOTIDE SEQUENCE [LARGE SCALE GENOMIC DNA]</scope>
    <source>
        <strain evidence="8 9">DSM 18401</strain>
    </source>
</reference>
<dbReference type="InterPro" id="IPR003680">
    <property type="entry name" value="Flavodoxin_fold"/>
</dbReference>
<feature type="binding site" evidence="6">
    <location>
        <begin position="16"/>
        <end position="18"/>
    </location>
    <ligand>
        <name>FMN</name>
        <dbReference type="ChEBI" id="CHEBI:58210"/>
    </ligand>
</feature>
<proteinExistence type="inferred from homology"/>
<dbReference type="EMBL" id="SLVX01000022">
    <property type="protein sequence ID" value="TCN37446.1"/>
    <property type="molecule type" value="Genomic_DNA"/>
</dbReference>
<keyword evidence="9" id="KW-1185">Reference proteome</keyword>
<dbReference type="Proteomes" id="UP000295351">
    <property type="component" value="Unassembled WGS sequence"/>
</dbReference>
<feature type="binding site" evidence="6">
    <location>
        <position position="10"/>
    </location>
    <ligand>
        <name>FMN</name>
        <dbReference type="ChEBI" id="CHEBI:58210"/>
    </ligand>
</feature>
<dbReference type="Pfam" id="PF02525">
    <property type="entry name" value="Flavodoxin_2"/>
    <property type="match status" value="1"/>
</dbReference>
<keyword evidence="4 6" id="KW-0520">NAD</keyword>
<dbReference type="EC" id="1.6.5.-" evidence="6"/>
<keyword evidence="2 6" id="KW-0288">FMN</keyword>
<dbReference type="SUPFAM" id="SSF52218">
    <property type="entry name" value="Flavoproteins"/>
    <property type="match status" value="1"/>
</dbReference>
<dbReference type="EC" id="1.7.1.17" evidence="6"/>
<dbReference type="AlphaFoldDB" id="A0A4R2CAA0"/>
<dbReference type="InterPro" id="IPR050104">
    <property type="entry name" value="FMN-dep_NADH:Q_OxRdtase_AzoR1"/>
</dbReference>
<comment type="catalytic activity">
    <reaction evidence="5">
        <text>N,N-dimethyl-1,4-phenylenediamine + anthranilate + 2 NAD(+) = 2-(4-dimethylaminophenyl)diazenylbenzoate + 2 NADH + 2 H(+)</text>
        <dbReference type="Rhea" id="RHEA:55872"/>
        <dbReference type="ChEBI" id="CHEBI:15378"/>
        <dbReference type="ChEBI" id="CHEBI:15783"/>
        <dbReference type="ChEBI" id="CHEBI:16567"/>
        <dbReference type="ChEBI" id="CHEBI:57540"/>
        <dbReference type="ChEBI" id="CHEBI:57945"/>
        <dbReference type="ChEBI" id="CHEBI:71579"/>
        <dbReference type="EC" id="1.7.1.17"/>
    </reaction>
    <physiologicalReaction direction="right-to-left" evidence="5">
        <dbReference type="Rhea" id="RHEA:55874"/>
    </physiologicalReaction>
</comment>
<comment type="cofactor">
    <cofactor evidence="6">
        <name>FMN</name>
        <dbReference type="ChEBI" id="CHEBI:58210"/>
    </cofactor>
    <text evidence="6">Binds 1 FMN per subunit.</text>
</comment>
<dbReference type="PANTHER" id="PTHR43741:SF4">
    <property type="entry name" value="FMN-DEPENDENT NADH:QUINONE OXIDOREDUCTASE"/>
    <property type="match status" value="1"/>
</dbReference>
<comment type="catalytic activity">
    <reaction evidence="6">
        <text>2 a quinone + NADH + H(+) = 2 a 1,4-benzosemiquinone + NAD(+)</text>
        <dbReference type="Rhea" id="RHEA:65952"/>
        <dbReference type="ChEBI" id="CHEBI:15378"/>
        <dbReference type="ChEBI" id="CHEBI:57540"/>
        <dbReference type="ChEBI" id="CHEBI:57945"/>
        <dbReference type="ChEBI" id="CHEBI:132124"/>
        <dbReference type="ChEBI" id="CHEBI:134225"/>
    </reaction>
</comment>
<organism evidence="8 9">
    <name type="scientific">Shinella granuli</name>
    <dbReference type="NCBI Taxonomy" id="323621"/>
    <lineage>
        <taxon>Bacteria</taxon>
        <taxon>Pseudomonadati</taxon>
        <taxon>Pseudomonadota</taxon>
        <taxon>Alphaproteobacteria</taxon>
        <taxon>Hyphomicrobiales</taxon>
        <taxon>Rhizobiaceae</taxon>
        <taxon>Shinella</taxon>
    </lineage>
</organism>
<keyword evidence="1 6" id="KW-0285">Flavoprotein</keyword>
<comment type="similarity">
    <text evidence="6">Belongs to the azoreductase type 1 family.</text>
</comment>
<dbReference type="Gene3D" id="3.40.50.360">
    <property type="match status" value="1"/>
</dbReference>
<name>A0A4R2CAA0_SHIGR</name>
<gene>
    <name evidence="6" type="primary">azoR</name>
    <name evidence="8" type="ORF">EV665_12276</name>
</gene>
<dbReference type="RefSeq" id="WP_133036186.1">
    <property type="nucleotide sequence ID" value="NZ_BAABEI010000009.1"/>
</dbReference>
<evidence type="ECO:0000313" key="9">
    <source>
        <dbReference type="Proteomes" id="UP000295351"/>
    </source>
</evidence>
<feature type="domain" description="Flavodoxin-like fold" evidence="7">
    <location>
        <begin position="3"/>
        <end position="204"/>
    </location>
</feature>
<protein>
    <recommendedName>
        <fullName evidence="6">FMN dependent NADH:quinone oxidoreductase</fullName>
        <ecNumber evidence="6">1.6.5.-</ecNumber>
    </recommendedName>
    <alternativeName>
        <fullName evidence="6">Azo-dye reductase</fullName>
    </alternativeName>
    <alternativeName>
        <fullName evidence="6">FMN-dependent NADH-azo compound oxidoreductase</fullName>
    </alternativeName>
    <alternativeName>
        <fullName evidence="6">FMN-dependent NADH-azoreductase</fullName>
        <ecNumber evidence="6">1.7.1.17</ecNumber>
    </alternativeName>
</protein>
<dbReference type="PANTHER" id="PTHR43741">
    <property type="entry name" value="FMN-DEPENDENT NADH-AZOREDUCTASE 1"/>
    <property type="match status" value="1"/>
</dbReference>
<dbReference type="GO" id="GO:0009055">
    <property type="term" value="F:electron transfer activity"/>
    <property type="evidence" value="ECO:0007669"/>
    <property type="project" value="UniProtKB-UniRule"/>
</dbReference>
<evidence type="ECO:0000256" key="6">
    <source>
        <dbReference type="HAMAP-Rule" id="MF_01216"/>
    </source>
</evidence>
<feature type="binding site" evidence="6">
    <location>
        <begin position="98"/>
        <end position="101"/>
    </location>
    <ligand>
        <name>FMN</name>
        <dbReference type="ChEBI" id="CHEBI:58210"/>
    </ligand>
</feature>
<dbReference type="GO" id="GO:0016655">
    <property type="term" value="F:oxidoreductase activity, acting on NAD(P)H, quinone or similar compound as acceptor"/>
    <property type="evidence" value="ECO:0007669"/>
    <property type="project" value="InterPro"/>
</dbReference>
<comment type="function">
    <text evidence="6">Quinone reductase that provides resistance to thiol-specific stress caused by electrophilic quinones.</text>
</comment>
<evidence type="ECO:0000256" key="3">
    <source>
        <dbReference type="ARBA" id="ARBA00023002"/>
    </source>
</evidence>
<dbReference type="HAMAP" id="MF_01216">
    <property type="entry name" value="Azoreductase_type1"/>
    <property type="match status" value="1"/>
</dbReference>
<accession>A0A4R2CAA0</accession>
<dbReference type="GO" id="GO:0016652">
    <property type="term" value="F:oxidoreductase activity, acting on NAD(P)H as acceptor"/>
    <property type="evidence" value="ECO:0007669"/>
    <property type="project" value="UniProtKB-UniRule"/>
</dbReference>
<evidence type="ECO:0000256" key="5">
    <source>
        <dbReference type="ARBA" id="ARBA00048542"/>
    </source>
</evidence>
<evidence type="ECO:0000256" key="1">
    <source>
        <dbReference type="ARBA" id="ARBA00022630"/>
    </source>
</evidence>
<sequence>MTELLHIKASPRADLSHSGKAAAGFIAALEKHRPGLRVREIDVWKADLPAFDGPLLAAKYARLAGRPFTPQEAESWAAIEELVQRLDAAEAILISTPMWNLSIPYRLKHYIDLVTQPGLSFRFDPQTGYTPLMRPRPVVAILASSGDFSEGPSWGRPDLATPYLRQALKFIGLRDVDIVPVGPTVGKPDDVLAAAEKAQAQLAALAARLARVNA</sequence>
<evidence type="ECO:0000259" key="7">
    <source>
        <dbReference type="Pfam" id="PF02525"/>
    </source>
</evidence>
<evidence type="ECO:0000256" key="4">
    <source>
        <dbReference type="ARBA" id="ARBA00023027"/>
    </source>
</evidence>